<reference evidence="3 4" key="1">
    <citation type="journal article" date="2019" name="Int. J. Syst. Evol. Microbiol.">
        <title>The Global Catalogue of Microorganisms (GCM) 10K type strain sequencing project: providing services to taxonomists for standard genome sequencing and annotation.</title>
        <authorList>
            <consortium name="The Broad Institute Genomics Platform"/>
            <consortium name="The Broad Institute Genome Sequencing Center for Infectious Disease"/>
            <person name="Wu L."/>
            <person name="Ma J."/>
        </authorList>
    </citation>
    <scope>NUCLEOTIDE SEQUENCE [LARGE SCALE GENOMIC DNA]</scope>
    <source>
        <strain evidence="3 4">CGMCC 1.10593</strain>
    </source>
</reference>
<keyword evidence="4" id="KW-1185">Reference proteome</keyword>
<sequence length="268" mass="29315">MSADLLVEAAWVADRLDDPSVRLVDVRDAWEYDAMGHLPGAVSVPFDSFRDADSPDPGTLPGAEAFADLLGEAGISADDTIVAYDDTHGVFAARFVFTALVYGHDDVRLLDGDFSAWRREYETTDSAPDIEPTSYESPGLVADAPIVDREAVAAAIDGGETTLIDTREGWEYEEGHLPGAVRLDWMELVDEETRGVKSTAEIESLLADRGIETDRSQPIVLYCNTSRRLTHTFVVLRSLGFEDVAVYEGSMTEWENADGAIETTDTDE</sequence>
<dbReference type="InterPro" id="IPR001763">
    <property type="entry name" value="Rhodanese-like_dom"/>
</dbReference>
<dbReference type="Pfam" id="PF00581">
    <property type="entry name" value="Rhodanese"/>
    <property type="match status" value="2"/>
</dbReference>
<feature type="domain" description="Rhodanese" evidence="2">
    <location>
        <begin position="157"/>
        <end position="263"/>
    </location>
</feature>
<dbReference type="Proteomes" id="UP001597052">
    <property type="component" value="Unassembled WGS sequence"/>
</dbReference>
<dbReference type="EMBL" id="JBHUDM010000002">
    <property type="protein sequence ID" value="MFD1641563.1"/>
    <property type="molecule type" value="Genomic_DNA"/>
</dbReference>
<dbReference type="PROSITE" id="PS50206">
    <property type="entry name" value="RHODANESE_3"/>
    <property type="match status" value="2"/>
</dbReference>
<dbReference type="InterPro" id="IPR001307">
    <property type="entry name" value="Thiosulphate_STrfase_CS"/>
</dbReference>
<name>A0ABD6D6I0_9EURY</name>
<keyword evidence="1" id="KW-0677">Repeat</keyword>
<evidence type="ECO:0000256" key="1">
    <source>
        <dbReference type="ARBA" id="ARBA00022737"/>
    </source>
</evidence>
<protein>
    <submittedName>
        <fullName evidence="3">Sulfurtransferase</fullName>
        <ecNumber evidence="3">2.8.1.-</ecNumber>
    </submittedName>
</protein>
<keyword evidence="3" id="KW-0808">Transferase</keyword>
<accession>A0ABD6D6I0</accession>
<feature type="domain" description="Rhodanese" evidence="2">
    <location>
        <begin position="17"/>
        <end position="126"/>
    </location>
</feature>
<organism evidence="3 4">
    <name type="scientific">Halohasta litorea</name>
    <dbReference type="NCBI Taxonomy" id="869891"/>
    <lineage>
        <taxon>Archaea</taxon>
        <taxon>Methanobacteriati</taxon>
        <taxon>Methanobacteriota</taxon>
        <taxon>Stenosarchaea group</taxon>
        <taxon>Halobacteria</taxon>
        <taxon>Halobacteriales</taxon>
        <taxon>Haloferacaceae</taxon>
        <taxon>Halohasta</taxon>
    </lineage>
</organism>
<proteinExistence type="predicted"/>
<evidence type="ECO:0000313" key="4">
    <source>
        <dbReference type="Proteomes" id="UP001597052"/>
    </source>
</evidence>
<dbReference type="PANTHER" id="PTHR43855:SF1">
    <property type="entry name" value="THIOSULFATE SULFURTRANSFERASE"/>
    <property type="match status" value="1"/>
</dbReference>
<dbReference type="PROSITE" id="PS00380">
    <property type="entry name" value="RHODANESE_1"/>
    <property type="match status" value="1"/>
</dbReference>
<gene>
    <name evidence="3" type="ORF">ACFSBW_06705</name>
</gene>
<comment type="caution">
    <text evidence="3">The sequence shown here is derived from an EMBL/GenBank/DDBJ whole genome shotgun (WGS) entry which is preliminary data.</text>
</comment>
<dbReference type="GO" id="GO:0016740">
    <property type="term" value="F:transferase activity"/>
    <property type="evidence" value="ECO:0007669"/>
    <property type="project" value="UniProtKB-KW"/>
</dbReference>
<dbReference type="SUPFAM" id="SSF52821">
    <property type="entry name" value="Rhodanese/Cell cycle control phosphatase"/>
    <property type="match status" value="2"/>
</dbReference>
<evidence type="ECO:0000259" key="2">
    <source>
        <dbReference type="PROSITE" id="PS50206"/>
    </source>
</evidence>
<dbReference type="CDD" id="cd01448">
    <property type="entry name" value="TST_Repeat_1"/>
    <property type="match status" value="1"/>
</dbReference>
<dbReference type="SMART" id="SM00450">
    <property type="entry name" value="RHOD"/>
    <property type="match status" value="2"/>
</dbReference>
<dbReference type="AlphaFoldDB" id="A0ABD6D6I0"/>
<dbReference type="RefSeq" id="WP_256396836.1">
    <property type="nucleotide sequence ID" value="NZ_JANHDJ010000005.1"/>
</dbReference>
<evidence type="ECO:0000313" key="3">
    <source>
        <dbReference type="EMBL" id="MFD1641563.1"/>
    </source>
</evidence>
<dbReference type="EC" id="2.8.1.-" evidence="3"/>
<dbReference type="InterPro" id="IPR051126">
    <property type="entry name" value="Thiosulfate_sulfurtransferase"/>
</dbReference>
<dbReference type="InterPro" id="IPR036873">
    <property type="entry name" value="Rhodanese-like_dom_sf"/>
</dbReference>
<dbReference type="Gene3D" id="3.40.250.10">
    <property type="entry name" value="Rhodanese-like domain"/>
    <property type="match status" value="2"/>
</dbReference>
<dbReference type="PANTHER" id="PTHR43855">
    <property type="entry name" value="THIOSULFATE SULFURTRANSFERASE"/>
    <property type="match status" value="1"/>
</dbReference>